<sequence length="48" mass="5796">MCKNTPGCPNSNFFEFPHRTILHFQRAFMRLTHFNPQRRIHCLNPIIL</sequence>
<organism evidence="1 2">
    <name type="scientific">Neisseria cinerea ATCC 14685</name>
    <dbReference type="NCBI Taxonomy" id="546262"/>
    <lineage>
        <taxon>Bacteria</taxon>
        <taxon>Pseudomonadati</taxon>
        <taxon>Pseudomonadota</taxon>
        <taxon>Betaproteobacteria</taxon>
        <taxon>Neisseriales</taxon>
        <taxon>Neisseriaceae</taxon>
        <taxon>Neisseria</taxon>
    </lineage>
</organism>
<name>D0W0Y1_NEICI</name>
<dbReference type="Proteomes" id="UP000003294">
    <property type="component" value="Unassembled WGS sequence"/>
</dbReference>
<protein>
    <submittedName>
        <fullName evidence="1">Uncharacterized protein</fullName>
    </submittedName>
</protein>
<reference evidence="1 2" key="1">
    <citation type="submission" date="2009-10" db="EMBL/GenBank/DDBJ databases">
        <authorList>
            <person name="Weinstock G."/>
            <person name="Sodergren E."/>
            <person name="Clifton S."/>
            <person name="Fulton L."/>
            <person name="Fulton B."/>
            <person name="Courtney L."/>
            <person name="Fronick C."/>
            <person name="Harrison M."/>
            <person name="Strong C."/>
            <person name="Farmer C."/>
            <person name="Delahaunty K."/>
            <person name="Markovic C."/>
            <person name="Hall O."/>
            <person name="Minx P."/>
            <person name="Tomlinson C."/>
            <person name="Mitreva M."/>
            <person name="Nelson J."/>
            <person name="Hou S."/>
            <person name="Wollam A."/>
            <person name="Pepin K.H."/>
            <person name="Johnson M."/>
            <person name="Bhonagiri V."/>
            <person name="Nash W.E."/>
            <person name="Warren W."/>
            <person name="Chinwalla A."/>
            <person name="Mardis E.R."/>
            <person name="Wilson R.K."/>
        </authorList>
    </citation>
    <scope>NUCLEOTIDE SEQUENCE [LARGE SCALE GENOMIC DNA]</scope>
    <source>
        <strain evidence="1 2">ATCC 14685</strain>
    </source>
</reference>
<proteinExistence type="predicted"/>
<accession>D0W0Y1</accession>
<gene>
    <name evidence="1" type="ORF">NEICINOT_03300</name>
</gene>
<evidence type="ECO:0000313" key="1">
    <source>
        <dbReference type="EMBL" id="EEZ72369.1"/>
    </source>
</evidence>
<evidence type="ECO:0000313" key="2">
    <source>
        <dbReference type="Proteomes" id="UP000003294"/>
    </source>
</evidence>
<dbReference type="AlphaFoldDB" id="D0W0Y1"/>
<dbReference type="EMBL" id="ACDY02000002">
    <property type="protein sequence ID" value="EEZ72369.1"/>
    <property type="molecule type" value="Genomic_DNA"/>
</dbReference>
<comment type="caution">
    <text evidence="1">The sequence shown here is derived from an EMBL/GenBank/DDBJ whole genome shotgun (WGS) entry which is preliminary data.</text>
</comment>
<dbReference type="STRING" id="546262.NEICINOT_03300"/>